<comment type="caution">
    <text evidence="1">The sequence shown here is derived from an EMBL/GenBank/DDBJ whole genome shotgun (WGS) entry which is preliminary data.</text>
</comment>
<accession>A0A8H5D5V1</accession>
<evidence type="ECO:0000313" key="1">
    <source>
        <dbReference type="EMBL" id="KAF5353288.1"/>
    </source>
</evidence>
<dbReference type="Gene3D" id="3.40.50.880">
    <property type="match status" value="1"/>
</dbReference>
<dbReference type="InterPro" id="IPR044992">
    <property type="entry name" value="ChyE-like"/>
</dbReference>
<dbReference type="PANTHER" id="PTHR42695:SF5">
    <property type="entry name" value="GLUTAMINE AMIDOTRANSFERASE YLR126C-RELATED"/>
    <property type="match status" value="1"/>
</dbReference>
<dbReference type="PANTHER" id="PTHR42695">
    <property type="entry name" value="GLUTAMINE AMIDOTRANSFERASE YLR126C-RELATED"/>
    <property type="match status" value="1"/>
</dbReference>
<dbReference type="AlphaFoldDB" id="A0A8H5D5V1"/>
<dbReference type="GO" id="GO:0005634">
    <property type="term" value="C:nucleus"/>
    <property type="evidence" value="ECO:0007669"/>
    <property type="project" value="TreeGrafter"/>
</dbReference>
<organism evidence="1 2">
    <name type="scientific">Leucocoprinus leucothites</name>
    <dbReference type="NCBI Taxonomy" id="201217"/>
    <lineage>
        <taxon>Eukaryota</taxon>
        <taxon>Fungi</taxon>
        <taxon>Dikarya</taxon>
        <taxon>Basidiomycota</taxon>
        <taxon>Agaricomycotina</taxon>
        <taxon>Agaricomycetes</taxon>
        <taxon>Agaricomycetidae</taxon>
        <taxon>Agaricales</taxon>
        <taxon>Agaricineae</taxon>
        <taxon>Agaricaceae</taxon>
        <taxon>Leucocoprinus</taxon>
    </lineage>
</organism>
<evidence type="ECO:0008006" key="3">
    <source>
        <dbReference type="Google" id="ProtNLM"/>
    </source>
</evidence>
<sequence>MAPPRTVRVGILICGSLNGAVKDANGDYPEVYTRYWKNTAPPNVRLLVDCWDVKNMEFPDERRLDDYDLFMVTGSMTSAYDDTIPWVKKLVIFLRGLINDHPQVKVTGICFGHQAVNRALGGGVEPAGTWEVGPTTIHLSDVGRSLFGVDQLCLQEIHSDHVPLETLFKNFASGELRLIGSTGPTINQGIVKFYPSSTGDVVRSPRDIHVLTLQGHPEFTESIITGMVRQDLDNLKGIATDYWGIKGGDYDGEPSDKEGTGRRWHRCDGDVVGQVYWKMLGVIPSVDAYGKPHGKEGVSPNVEALSSIIKIEREGQSPSSSRGWRWMDSFRYVTGLFWRMLGTASRW</sequence>
<dbReference type="Proteomes" id="UP000559027">
    <property type="component" value="Unassembled WGS sequence"/>
</dbReference>
<dbReference type="InterPro" id="IPR029062">
    <property type="entry name" value="Class_I_gatase-like"/>
</dbReference>
<gene>
    <name evidence="1" type="ORF">D9756_007924</name>
</gene>
<dbReference type="OrthoDB" id="92161at2759"/>
<reference evidence="1 2" key="1">
    <citation type="journal article" date="2020" name="ISME J.">
        <title>Uncovering the hidden diversity of litter-decomposition mechanisms in mushroom-forming fungi.</title>
        <authorList>
            <person name="Floudas D."/>
            <person name="Bentzer J."/>
            <person name="Ahren D."/>
            <person name="Johansson T."/>
            <person name="Persson P."/>
            <person name="Tunlid A."/>
        </authorList>
    </citation>
    <scope>NUCLEOTIDE SEQUENCE [LARGE SCALE GENOMIC DNA]</scope>
    <source>
        <strain evidence="1 2">CBS 146.42</strain>
    </source>
</reference>
<evidence type="ECO:0000313" key="2">
    <source>
        <dbReference type="Proteomes" id="UP000559027"/>
    </source>
</evidence>
<protein>
    <recommendedName>
        <fullName evidence="3">Glutamine amidotransferase domain-containing protein</fullName>
    </recommendedName>
</protein>
<name>A0A8H5D5V1_9AGAR</name>
<dbReference type="EMBL" id="JAACJO010000010">
    <property type="protein sequence ID" value="KAF5353288.1"/>
    <property type="molecule type" value="Genomic_DNA"/>
</dbReference>
<dbReference type="SUPFAM" id="SSF52317">
    <property type="entry name" value="Class I glutamine amidotransferase-like"/>
    <property type="match status" value="1"/>
</dbReference>
<dbReference type="GO" id="GO:0005829">
    <property type="term" value="C:cytosol"/>
    <property type="evidence" value="ECO:0007669"/>
    <property type="project" value="TreeGrafter"/>
</dbReference>
<keyword evidence="2" id="KW-1185">Reference proteome</keyword>
<proteinExistence type="predicted"/>